<dbReference type="RefSeq" id="WP_242373959.1">
    <property type="nucleotide sequence ID" value="NZ_JAKRKC020000001.1"/>
</dbReference>
<dbReference type="EMBL" id="JAKRKC020000001">
    <property type="protein sequence ID" value="MCK2214689.1"/>
    <property type="molecule type" value="Genomic_DNA"/>
</dbReference>
<organism evidence="2 3">
    <name type="scientific">Actinomadura luzonensis</name>
    <dbReference type="NCBI Taxonomy" id="2805427"/>
    <lineage>
        <taxon>Bacteria</taxon>
        <taxon>Bacillati</taxon>
        <taxon>Actinomycetota</taxon>
        <taxon>Actinomycetes</taxon>
        <taxon>Streptosporangiales</taxon>
        <taxon>Thermomonosporaceae</taxon>
        <taxon>Actinomadura</taxon>
    </lineage>
</organism>
<gene>
    <name evidence="2" type="ORF">MF672_012920</name>
</gene>
<proteinExistence type="predicted"/>
<evidence type="ECO:0000256" key="1">
    <source>
        <dbReference type="SAM" id="MobiDB-lite"/>
    </source>
</evidence>
<accession>A0ABT0FQR8</accession>
<protein>
    <submittedName>
        <fullName evidence="2">Uncharacterized protein</fullName>
    </submittedName>
</protein>
<keyword evidence="3" id="KW-1185">Reference proteome</keyword>
<reference evidence="2 3" key="1">
    <citation type="submission" date="2022-04" db="EMBL/GenBank/DDBJ databases">
        <title>Genome draft of Actinomadura sp. ATCC 31491.</title>
        <authorList>
            <person name="Shi X."/>
            <person name="Du Y."/>
        </authorList>
    </citation>
    <scope>NUCLEOTIDE SEQUENCE [LARGE SCALE GENOMIC DNA]</scope>
    <source>
        <strain evidence="2 3">ATCC 31491</strain>
    </source>
</reference>
<evidence type="ECO:0000313" key="3">
    <source>
        <dbReference type="Proteomes" id="UP001317259"/>
    </source>
</evidence>
<sequence>MPSRRSARGDRGGARGGAVRTHRAVLLGRRRLARGGLDRRTGDAALRQLEAAGGVVTSVAGFAADLVRDFAPPAGRRVIAALHELV</sequence>
<dbReference type="Proteomes" id="UP001317259">
    <property type="component" value="Unassembled WGS sequence"/>
</dbReference>
<evidence type="ECO:0000313" key="2">
    <source>
        <dbReference type="EMBL" id="MCK2214689.1"/>
    </source>
</evidence>
<feature type="region of interest" description="Disordered" evidence="1">
    <location>
        <begin position="1"/>
        <end position="20"/>
    </location>
</feature>
<name>A0ABT0FQR8_9ACTN</name>
<comment type="caution">
    <text evidence="2">The sequence shown here is derived from an EMBL/GenBank/DDBJ whole genome shotgun (WGS) entry which is preliminary data.</text>
</comment>